<dbReference type="SUPFAM" id="SSF53335">
    <property type="entry name" value="S-adenosyl-L-methionine-dependent methyltransferases"/>
    <property type="match status" value="1"/>
</dbReference>
<dbReference type="InterPro" id="IPR007213">
    <property type="entry name" value="Ppm1/Ppm2/Tcmp"/>
</dbReference>
<evidence type="ECO:0000256" key="6">
    <source>
        <dbReference type="RuleBase" id="RU362030"/>
    </source>
</evidence>
<proteinExistence type="inferred from homology"/>
<dbReference type="RefSeq" id="WP_067867986.1">
    <property type="nucleotide sequence ID" value="NZ_JAAXOP010000002.1"/>
</dbReference>
<evidence type="ECO:0000256" key="3">
    <source>
        <dbReference type="ARBA" id="ARBA00022603"/>
    </source>
</evidence>
<dbReference type="InterPro" id="IPR011610">
    <property type="entry name" value="SAM_mthyl_Trfase_ML2640-like"/>
</dbReference>
<dbReference type="Pfam" id="PF04072">
    <property type="entry name" value="LCM"/>
    <property type="match status" value="1"/>
</dbReference>
<evidence type="ECO:0000256" key="5">
    <source>
        <dbReference type="ARBA" id="ARBA00022691"/>
    </source>
</evidence>
<dbReference type="EC" id="2.1.1.-" evidence="6"/>
<dbReference type="GO" id="GO:0032259">
    <property type="term" value="P:methylation"/>
    <property type="evidence" value="ECO:0007669"/>
    <property type="project" value="UniProtKB-KW"/>
</dbReference>
<dbReference type="PANTHER" id="PTHR43619:SF2">
    <property type="entry name" value="S-ADENOSYL-L-METHIONINE-DEPENDENT METHYLTRANSFERASES SUPERFAMILY PROTEIN"/>
    <property type="match status" value="1"/>
</dbReference>
<accession>A0A846XZ61</accession>
<dbReference type="PANTHER" id="PTHR43619">
    <property type="entry name" value="S-ADENOSYL-L-METHIONINE-DEPENDENT METHYLTRANSFERASE YKTD-RELATED"/>
    <property type="match status" value="1"/>
</dbReference>
<evidence type="ECO:0000256" key="4">
    <source>
        <dbReference type="ARBA" id="ARBA00022679"/>
    </source>
</evidence>
<dbReference type="AlphaFoldDB" id="A0A846XZ61"/>
<name>A0A846XZ61_9NOCA</name>
<keyword evidence="4 7" id="KW-0808">Transferase</keyword>
<sequence>MQVGQPSATAMAVARARAYHQIADEPRIFTDPLAVRIVGTRATRDDQFDSGVDPDFVRRRRLLLAARSRFADDTVAEAVAAGTRQVVILGAGLDTAAYRNPHSDVRYFEVDHPDTQAWKRNRLAETGIAVPSTVSFTPVDFARDDLAAGLARAGFASDAAAVFVWLGVVAYLERDAIATTLRYIGERTPASILVFDYSTPPTPEQLEAQRERAKRVAAVGEPWVSYFTVEQMRTELEAAGFVEVDDHSGVSLVRAYLGESAAPGIPGPHLVRARTA</sequence>
<evidence type="ECO:0000256" key="2">
    <source>
        <dbReference type="ARBA" id="ARBA00008138"/>
    </source>
</evidence>
<comment type="caution">
    <text evidence="7">The sequence shown here is derived from an EMBL/GenBank/DDBJ whole genome shotgun (WGS) entry which is preliminary data.</text>
</comment>
<comment type="similarity">
    <text evidence="2 6">Belongs to the UPF0677 family.</text>
</comment>
<protein>
    <recommendedName>
        <fullName evidence="6">S-adenosyl-L-methionine-dependent methyltransferase</fullName>
        <ecNumber evidence="6">2.1.1.-</ecNumber>
    </recommendedName>
</protein>
<dbReference type="EMBL" id="JAAXOP010000002">
    <property type="protein sequence ID" value="NKY49549.1"/>
    <property type="molecule type" value="Genomic_DNA"/>
</dbReference>
<dbReference type="Proteomes" id="UP000565711">
    <property type="component" value="Unassembled WGS sequence"/>
</dbReference>
<evidence type="ECO:0000313" key="7">
    <source>
        <dbReference type="EMBL" id="NKY49549.1"/>
    </source>
</evidence>
<dbReference type="InterPro" id="IPR029063">
    <property type="entry name" value="SAM-dependent_MTases_sf"/>
</dbReference>
<keyword evidence="5 6" id="KW-0949">S-adenosyl-L-methionine</keyword>
<dbReference type="Gene3D" id="3.40.50.150">
    <property type="entry name" value="Vaccinia Virus protein VP39"/>
    <property type="match status" value="1"/>
</dbReference>
<gene>
    <name evidence="7" type="ORF">HGA08_04890</name>
</gene>
<keyword evidence="8" id="KW-1185">Reference proteome</keyword>
<dbReference type="NCBIfam" id="TIGR00027">
    <property type="entry name" value="mthyl_TIGR00027"/>
    <property type="match status" value="1"/>
</dbReference>
<keyword evidence="3 6" id="KW-0489">Methyltransferase</keyword>
<evidence type="ECO:0000313" key="8">
    <source>
        <dbReference type="Proteomes" id="UP000565711"/>
    </source>
</evidence>
<reference evidence="7 8" key="1">
    <citation type="submission" date="2020-04" db="EMBL/GenBank/DDBJ databases">
        <title>MicrobeNet Type strains.</title>
        <authorList>
            <person name="Nicholson A.C."/>
        </authorList>
    </citation>
    <scope>NUCLEOTIDE SEQUENCE [LARGE SCALE GENOMIC DNA]</scope>
    <source>
        <strain evidence="7 8">JCM 12354</strain>
    </source>
</reference>
<dbReference type="GO" id="GO:0008168">
    <property type="term" value="F:methyltransferase activity"/>
    <property type="evidence" value="ECO:0007669"/>
    <property type="project" value="UniProtKB-UniRule"/>
</dbReference>
<organism evidence="7 8">
    <name type="scientific">Nocardia vermiculata</name>
    <dbReference type="NCBI Taxonomy" id="257274"/>
    <lineage>
        <taxon>Bacteria</taxon>
        <taxon>Bacillati</taxon>
        <taxon>Actinomycetota</taxon>
        <taxon>Actinomycetes</taxon>
        <taxon>Mycobacteriales</taxon>
        <taxon>Nocardiaceae</taxon>
        <taxon>Nocardia</taxon>
    </lineage>
</organism>
<evidence type="ECO:0000256" key="1">
    <source>
        <dbReference type="ARBA" id="ARBA00003907"/>
    </source>
</evidence>
<comment type="function">
    <text evidence="1 6">Exhibits S-adenosyl-L-methionine-dependent methyltransferase activity.</text>
</comment>